<dbReference type="Proteomes" id="UP000015100">
    <property type="component" value="Unassembled WGS sequence"/>
</dbReference>
<dbReference type="PANTHER" id="PTHR39468:SF1">
    <property type="entry name" value="MTF2-LIKE C-TERMINAL DOMAIN-CONTAINING PROTEIN"/>
    <property type="match status" value="1"/>
</dbReference>
<dbReference type="OrthoDB" id="2444174at2759"/>
<feature type="compositionally biased region" description="Basic and acidic residues" evidence="1">
    <location>
        <begin position="105"/>
        <end position="119"/>
    </location>
</feature>
<feature type="region of interest" description="Disordered" evidence="1">
    <location>
        <begin position="99"/>
        <end position="121"/>
    </location>
</feature>
<reference evidence="4" key="2">
    <citation type="submission" date="2013-04" db="EMBL/GenBank/DDBJ databases">
        <title>Genomic mechanisms accounting for the adaptation to parasitism in nematode-trapping fungi.</title>
        <authorList>
            <person name="Ahren D.G."/>
        </authorList>
    </citation>
    <scope>NUCLEOTIDE SEQUENCE [LARGE SCALE GENOMIC DNA]</scope>
    <source>
        <strain evidence="4">CBS 200.50</strain>
    </source>
</reference>
<dbReference type="STRING" id="1284197.S8CCT8"/>
<feature type="compositionally biased region" description="Polar residues" evidence="1">
    <location>
        <begin position="63"/>
        <end position="72"/>
    </location>
</feature>
<dbReference type="InterPro" id="IPR043837">
    <property type="entry name" value="Mtf2-like_C"/>
</dbReference>
<gene>
    <name evidence="3" type="ORF">H072_556</name>
</gene>
<evidence type="ECO:0000259" key="2">
    <source>
        <dbReference type="Pfam" id="PF19189"/>
    </source>
</evidence>
<dbReference type="Pfam" id="PF19189">
    <property type="entry name" value="Mtf2"/>
    <property type="match status" value="1"/>
</dbReference>
<dbReference type="InterPro" id="IPR040009">
    <property type="entry name" value="Mtf2/C5D6.12-like"/>
</dbReference>
<feature type="domain" description="Mtf2-like C-terminal" evidence="2">
    <location>
        <begin position="270"/>
        <end position="452"/>
    </location>
</feature>
<feature type="region of interest" description="Disordered" evidence="1">
    <location>
        <begin position="36"/>
        <end position="73"/>
    </location>
</feature>
<evidence type="ECO:0000256" key="1">
    <source>
        <dbReference type="SAM" id="MobiDB-lite"/>
    </source>
</evidence>
<reference evidence="3 4" key="1">
    <citation type="journal article" date="2013" name="PLoS Genet.">
        <title>Genomic mechanisms accounting for the adaptation to parasitism in nematode-trapping fungi.</title>
        <authorList>
            <person name="Meerupati T."/>
            <person name="Andersson K.M."/>
            <person name="Friman E."/>
            <person name="Kumar D."/>
            <person name="Tunlid A."/>
            <person name="Ahren D."/>
        </authorList>
    </citation>
    <scope>NUCLEOTIDE SEQUENCE [LARGE SCALE GENOMIC DNA]</scope>
    <source>
        <strain evidence="3 4">CBS 200.50</strain>
    </source>
</reference>
<evidence type="ECO:0000313" key="3">
    <source>
        <dbReference type="EMBL" id="EPS45447.1"/>
    </source>
</evidence>
<protein>
    <recommendedName>
        <fullName evidence="2">Mtf2-like C-terminal domain-containing protein</fullName>
    </recommendedName>
</protein>
<comment type="caution">
    <text evidence="3">The sequence shown here is derived from an EMBL/GenBank/DDBJ whole genome shotgun (WGS) entry which is preliminary data.</text>
</comment>
<evidence type="ECO:0000313" key="4">
    <source>
        <dbReference type="Proteomes" id="UP000015100"/>
    </source>
</evidence>
<name>S8CCT8_DACHA</name>
<proteinExistence type="predicted"/>
<dbReference type="HOGENOM" id="CLU_546240_0_0_1"/>
<dbReference type="EMBL" id="AQGS01000016">
    <property type="protein sequence ID" value="EPS45447.1"/>
    <property type="molecule type" value="Genomic_DNA"/>
</dbReference>
<keyword evidence="4" id="KW-1185">Reference proteome</keyword>
<dbReference type="OMA" id="ESYIIGC"/>
<dbReference type="PANTHER" id="PTHR39468">
    <property type="entry name" value="CHROMOSOME 7, WHOLE GENOME SHOTGUN SEQUENCE"/>
    <property type="match status" value="1"/>
</dbReference>
<accession>S8CCT8</accession>
<dbReference type="GO" id="GO:0005739">
    <property type="term" value="C:mitochondrion"/>
    <property type="evidence" value="ECO:0007669"/>
    <property type="project" value="InterPro"/>
</dbReference>
<dbReference type="AlphaFoldDB" id="S8CCT8"/>
<dbReference type="eggNOG" id="ENOG502S7AT">
    <property type="taxonomic scope" value="Eukaryota"/>
</dbReference>
<sequence>MLSFLYPAAARRHIINHARAVSRKFIAPPPVLLTKRSYSSSNNPYGLPTNEDVPEKPSPTVEIDQSSDTDPSSAWGYLLGTPSPEDELLTYKPKKKGAGTVYSTAHDEPSHKEPTDNRRTFYPNRNHNRLGRHHFPSHFNEIPDDPSMNALVATPRGNMTEREKVIFDMIFDKLLQKQGTAAPQRKLEHQRPSPMISALFESAVGPQKSGDEVSFGPERRDEIADKGSMQAVLKRGNFPASLRLAAAGAMGLSRKAVGLEDDENSEERVKEYTKLKEKLDLCGNDLEILEFLDEEVFTMAGGGVFAASGGEEEAVTGNAAVPTSNYPKLLRDVIRVFRTEYQDFSACISVFENIKQLGPESYIIGCSVAVYNEMLLVRWKGYRDIGAVVDLLDEMRLNGVEGNAETAGIVADVLNDVRVFESNAFLPGTVMMWSNENVLDGKEKLKEIMGMLVREGDARGLREEIGV</sequence>
<organism evidence="3 4">
    <name type="scientific">Dactylellina haptotyla (strain CBS 200.50)</name>
    <name type="common">Nematode-trapping fungus</name>
    <name type="synonym">Monacrosporium haptotylum</name>
    <dbReference type="NCBI Taxonomy" id="1284197"/>
    <lineage>
        <taxon>Eukaryota</taxon>
        <taxon>Fungi</taxon>
        <taxon>Dikarya</taxon>
        <taxon>Ascomycota</taxon>
        <taxon>Pezizomycotina</taxon>
        <taxon>Orbiliomycetes</taxon>
        <taxon>Orbiliales</taxon>
        <taxon>Orbiliaceae</taxon>
        <taxon>Dactylellina</taxon>
    </lineage>
</organism>